<accession>A0AAD8RIJ8</accession>
<dbReference type="Proteomes" id="UP001231189">
    <property type="component" value="Unassembled WGS sequence"/>
</dbReference>
<evidence type="ECO:0000313" key="2">
    <source>
        <dbReference type="EMBL" id="KAK1619918.1"/>
    </source>
</evidence>
<keyword evidence="3" id="KW-1185">Reference proteome</keyword>
<keyword evidence="1" id="KW-0812">Transmembrane</keyword>
<gene>
    <name evidence="2" type="ORF">QYE76_025435</name>
</gene>
<evidence type="ECO:0000313" key="3">
    <source>
        <dbReference type="Proteomes" id="UP001231189"/>
    </source>
</evidence>
<name>A0AAD8RIJ8_LOLMU</name>
<reference evidence="2" key="1">
    <citation type="submission" date="2023-07" db="EMBL/GenBank/DDBJ databases">
        <title>A chromosome-level genome assembly of Lolium multiflorum.</title>
        <authorList>
            <person name="Chen Y."/>
            <person name="Copetti D."/>
            <person name="Kolliker R."/>
            <person name="Studer B."/>
        </authorList>
    </citation>
    <scope>NUCLEOTIDE SEQUENCE</scope>
    <source>
        <strain evidence="2">02402/16</strain>
        <tissue evidence="2">Leaf</tissue>
    </source>
</reference>
<organism evidence="2 3">
    <name type="scientific">Lolium multiflorum</name>
    <name type="common">Italian ryegrass</name>
    <name type="synonym">Lolium perenne subsp. multiflorum</name>
    <dbReference type="NCBI Taxonomy" id="4521"/>
    <lineage>
        <taxon>Eukaryota</taxon>
        <taxon>Viridiplantae</taxon>
        <taxon>Streptophyta</taxon>
        <taxon>Embryophyta</taxon>
        <taxon>Tracheophyta</taxon>
        <taxon>Spermatophyta</taxon>
        <taxon>Magnoliopsida</taxon>
        <taxon>Liliopsida</taxon>
        <taxon>Poales</taxon>
        <taxon>Poaceae</taxon>
        <taxon>BOP clade</taxon>
        <taxon>Pooideae</taxon>
        <taxon>Poodae</taxon>
        <taxon>Poeae</taxon>
        <taxon>Poeae Chloroplast Group 2 (Poeae type)</taxon>
        <taxon>Loliodinae</taxon>
        <taxon>Loliinae</taxon>
        <taxon>Lolium</taxon>
    </lineage>
</organism>
<keyword evidence="1" id="KW-1133">Transmembrane helix</keyword>
<evidence type="ECO:0000256" key="1">
    <source>
        <dbReference type="SAM" id="Phobius"/>
    </source>
</evidence>
<proteinExistence type="predicted"/>
<dbReference type="EMBL" id="JAUUTY010000006">
    <property type="protein sequence ID" value="KAK1619918.1"/>
    <property type="molecule type" value="Genomic_DNA"/>
</dbReference>
<protein>
    <submittedName>
        <fullName evidence="2">Uncharacterized protein</fullName>
    </submittedName>
</protein>
<dbReference type="AlphaFoldDB" id="A0AAD8RIJ8"/>
<keyword evidence="1" id="KW-0472">Membrane</keyword>
<sequence length="132" mass="14649">MMAASVDVVTLSRRHLCPSWHYTRRVGDARLPVKTVLRPRLADDGDVSRRYLLEGIVVAVCGLSLVLLRGNPRSGLPDRTMAARPAPFYLLGHRFLDAWAVLGGVVFIYHIVGAVSQRHGAAGYQRQMRDDV</sequence>
<feature type="transmembrane region" description="Helical" evidence="1">
    <location>
        <begin position="51"/>
        <end position="68"/>
    </location>
</feature>
<feature type="transmembrane region" description="Helical" evidence="1">
    <location>
        <begin position="88"/>
        <end position="112"/>
    </location>
</feature>
<comment type="caution">
    <text evidence="2">The sequence shown here is derived from an EMBL/GenBank/DDBJ whole genome shotgun (WGS) entry which is preliminary data.</text>
</comment>